<dbReference type="AlphaFoldDB" id="A0A3B0ZXW9"/>
<protein>
    <submittedName>
        <fullName evidence="2">Uncharacterized protein</fullName>
    </submittedName>
</protein>
<accession>A0A3B0ZXW9</accession>
<keyword evidence="1" id="KW-0472">Membrane</keyword>
<reference evidence="2" key="1">
    <citation type="submission" date="2018-06" db="EMBL/GenBank/DDBJ databases">
        <authorList>
            <person name="Zhirakovskaya E."/>
        </authorList>
    </citation>
    <scope>NUCLEOTIDE SEQUENCE</scope>
</reference>
<sequence>MNNETVKKVHWSFWLIGAIALLWNVMGSLNFFMQMNADIVAGLPETHRAIIEGRPIWATAGFALAVFGGALGGLLLLFRKSIAIHLFIASLLGALVTMIHTINIARSTIDFSSGEIAIMILSPLVVGVLLIWYSIFAKGRGWVR</sequence>
<feature type="transmembrane region" description="Helical" evidence="1">
    <location>
        <begin position="55"/>
        <end position="77"/>
    </location>
</feature>
<gene>
    <name evidence="2" type="ORF">MNBD_GAMMA21-1302</name>
</gene>
<feature type="transmembrane region" description="Helical" evidence="1">
    <location>
        <begin position="84"/>
        <end position="104"/>
    </location>
</feature>
<name>A0A3B0ZXW9_9ZZZZ</name>
<feature type="transmembrane region" description="Helical" evidence="1">
    <location>
        <begin position="116"/>
        <end position="136"/>
    </location>
</feature>
<evidence type="ECO:0000313" key="2">
    <source>
        <dbReference type="EMBL" id="VAW90779.1"/>
    </source>
</evidence>
<evidence type="ECO:0000256" key="1">
    <source>
        <dbReference type="SAM" id="Phobius"/>
    </source>
</evidence>
<organism evidence="2">
    <name type="scientific">hydrothermal vent metagenome</name>
    <dbReference type="NCBI Taxonomy" id="652676"/>
    <lineage>
        <taxon>unclassified sequences</taxon>
        <taxon>metagenomes</taxon>
        <taxon>ecological metagenomes</taxon>
    </lineage>
</organism>
<keyword evidence="1" id="KW-0812">Transmembrane</keyword>
<keyword evidence="1" id="KW-1133">Transmembrane helix</keyword>
<dbReference type="EMBL" id="UOFR01000004">
    <property type="protein sequence ID" value="VAW90779.1"/>
    <property type="molecule type" value="Genomic_DNA"/>
</dbReference>
<feature type="transmembrane region" description="Helical" evidence="1">
    <location>
        <begin position="12"/>
        <end position="35"/>
    </location>
</feature>
<proteinExistence type="predicted"/>